<accession>A0ABQ9GHY9</accession>
<comment type="caution">
    <text evidence="2">The sequence shown here is derived from an EMBL/GenBank/DDBJ whole genome shotgun (WGS) entry which is preliminary data.</text>
</comment>
<gene>
    <name evidence="2" type="ORF">PR048_027977</name>
</gene>
<keyword evidence="3" id="KW-1185">Reference proteome</keyword>
<name>A0ABQ9GHY9_9NEOP</name>
<evidence type="ECO:0000256" key="1">
    <source>
        <dbReference type="SAM" id="MobiDB-lite"/>
    </source>
</evidence>
<reference evidence="2 3" key="1">
    <citation type="submission" date="2023-02" db="EMBL/GenBank/DDBJ databases">
        <title>LHISI_Scaffold_Assembly.</title>
        <authorList>
            <person name="Stuart O.P."/>
            <person name="Cleave R."/>
            <person name="Magrath M.J.L."/>
            <person name="Mikheyev A.S."/>
        </authorList>
    </citation>
    <scope>NUCLEOTIDE SEQUENCE [LARGE SCALE GENOMIC DNA]</scope>
    <source>
        <strain evidence="2">Daus_M_001</strain>
        <tissue evidence="2">Leg muscle</tissue>
    </source>
</reference>
<feature type="compositionally biased region" description="Basic and acidic residues" evidence="1">
    <location>
        <begin position="1"/>
        <end position="19"/>
    </location>
</feature>
<evidence type="ECO:0000313" key="2">
    <source>
        <dbReference type="EMBL" id="KAJ8871650.1"/>
    </source>
</evidence>
<dbReference type="Proteomes" id="UP001159363">
    <property type="component" value="Chromosome 11"/>
</dbReference>
<organism evidence="2 3">
    <name type="scientific">Dryococelus australis</name>
    <dbReference type="NCBI Taxonomy" id="614101"/>
    <lineage>
        <taxon>Eukaryota</taxon>
        <taxon>Metazoa</taxon>
        <taxon>Ecdysozoa</taxon>
        <taxon>Arthropoda</taxon>
        <taxon>Hexapoda</taxon>
        <taxon>Insecta</taxon>
        <taxon>Pterygota</taxon>
        <taxon>Neoptera</taxon>
        <taxon>Polyneoptera</taxon>
        <taxon>Phasmatodea</taxon>
        <taxon>Verophasmatodea</taxon>
        <taxon>Anareolatae</taxon>
        <taxon>Phasmatidae</taxon>
        <taxon>Eurycanthinae</taxon>
        <taxon>Dryococelus</taxon>
    </lineage>
</organism>
<feature type="compositionally biased region" description="Polar residues" evidence="1">
    <location>
        <begin position="21"/>
        <end position="30"/>
    </location>
</feature>
<protein>
    <submittedName>
        <fullName evidence="2">Uncharacterized protein</fullName>
    </submittedName>
</protein>
<evidence type="ECO:0000313" key="3">
    <source>
        <dbReference type="Proteomes" id="UP001159363"/>
    </source>
</evidence>
<dbReference type="EMBL" id="JARBHB010000012">
    <property type="protein sequence ID" value="KAJ8871650.1"/>
    <property type="molecule type" value="Genomic_DNA"/>
</dbReference>
<proteinExistence type="predicted"/>
<feature type="region of interest" description="Disordered" evidence="1">
    <location>
        <begin position="1"/>
        <end position="35"/>
    </location>
</feature>
<sequence length="973" mass="105542">MEWHRNEGAGKREILEKTRRPTASSGTIPTCKNPVTRPGIESGSPWLEASGLTAQPSPWPLTSRKNIAHVRSASCNGVVGCSVAGRYWSQLRVARCRLPQGRVRLFAAALTIAANDPATCKPLALALAILGRERKLPCARSSLVRTSPHVQLPLMFHYGISSKLGCVAVFCVGNDSCYSRAASRVLPLACPYTIWMRGCLLCRERFVLQSCYLACVAVSMPVHDMDARAASRVLPLACPYTIWMRGCLLCGERFVLQSCCLACVAVSMPVHDMDAWLSSVWGTIRVTDVLPRSCCLACVAISTPVHDTDAWLSSVWGTIRVTVVLPRVRAASRVLPLACPYTIWMRGCLLCGERFVLQSCCLACVAVSMPVHDMDAWLSSVWGTIRVTVVLPRSCCLACVAVSTAVHDMDAWLSSVWGTIRVTVVLPRVRAASRVLPLARPCTTWMRGCLLCGELFVLQSCCLACVAVSTPVHDMDAWLSSVWGTIRVTVVLPRVRAASRVLPLARPCTTWVSVTTPLEDVREAMTTASIPATKLGSVGMHGRGKRQVPEETRRPTASHGTISTCENPGVTQPGIEPGSPRWEAGSLTAQPQRLRVKLVPCALDVCNGLPSKLCLKCALVRGTDHTLPPTRIQTYKLGRTSLLVDTTPRLLVSDEVDQKVRNGEEIPVTAIPAHRSKGRSRRLTFFCDGGSFDELHASRPSGMPAGLEVWAPRGCCGPRKLGLPSSTLYVTLTTAVSYIPWPCSKGTSSAFAWNDLGKPRIRADVLPNASAKVCHCSTSPPLAISPTSHTRNNGLSLAKEANSVLCIAVHRAARGRHVRTPSCHVSADCCRDHLKLETPPRPDLFPVVGCSRIKRAHFPIAEVRFLKTGCEGMSNAYPNAAGLAGDRACSSPRGPGWDTRHPRVGYKPVRKVDVVCAAARCHTCKFPEDERASAVWRSFNGGRGMDGGEVTRAERPAPRRNCLQLGRARISPV</sequence>
<feature type="region of interest" description="Disordered" evidence="1">
    <location>
        <begin position="539"/>
        <end position="560"/>
    </location>
</feature>